<dbReference type="InterPro" id="IPR034706">
    <property type="entry name" value="CpoB"/>
</dbReference>
<dbReference type="InterPro" id="IPR011990">
    <property type="entry name" value="TPR-like_helical_dom_sf"/>
</dbReference>
<keyword evidence="1" id="KW-0132">Cell division</keyword>
<comment type="similarity">
    <text evidence="1">Belongs to the CpoB family.</text>
</comment>
<name>A0ABX1QNK0_9PROT</name>
<evidence type="ECO:0000313" key="5">
    <source>
        <dbReference type="Proteomes" id="UP000669605"/>
    </source>
</evidence>
<feature type="region of interest" description="Disordered" evidence="2">
    <location>
        <begin position="110"/>
        <end position="134"/>
    </location>
</feature>
<keyword evidence="5" id="KW-1185">Reference proteome</keyword>
<evidence type="ECO:0000256" key="2">
    <source>
        <dbReference type="SAM" id="MobiDB-lite"/>
    </source>
</evidence>
<dbReference type="Pfam" id="PF16331">
    <property type="entry name" value="TolA_bind_tri"/>
    <property type="match status" value="1"/>
</dbReference>
<gene>
    <name evidence="4" type="primary">ybgF</name>
    <name evidence="1" type="synonym">cpoB</name>
    <name evidence="4" type="ORF">GV368_06980</name>
</gene>
<comment type="subcellular location">
    <subcellularLocation>
        <location evidence="1">Periplasm</location>
    </subcellularLocation>
</comment>
<evidence type="ECO:0000259" key="3">
    <source>
        <dbReference type="Pfam" id="PF16331"/>
    </source>
</evidence>
<dbReference type="Gene3D" id="1.20.5.110">
    <property type="match status" value="1"/>
</dbReference>
<evidence type="ECO:0000256" key="1">
    <source>
        <dbReference type="HAMAP-Rule" id="MF_02066"/>
    </source>
</evidence>
<dbReference type="InterPro" id="IPR032519">
    <property type="entry name" value="YbgF_tri"/>
</dbReference>
<evidence type="ECO:0000313" key="4">
    <source>
        <dbReference type="EMBL" id="NMH16846.1"/>
    </source>
</evidence>
<sequence precursor="true">MPKPPVWPLYVLIASAAFCRPAFAIFSDDQARQGVAELRQQVQTLGERVDNLARAQVTQSNDLERLREEMRRLTGRIEELQYKLEQIEKRQRDFYLDLDARLTALGAGATGSAAPAATSPAQPTTQGAPASSGNAKADFDAALGKLQSRDAKGALAAFQDFLRQHPNDAQIPQAHFWAGTAALQLKEYETARRHFARVVFDHPKHELAPDAMLGLANALQGMGDEVGSIDMLKRLVERHPNTPAGQVARQRLGR</sequence>
<comment type="caution">
    <text evidence="4">The sequence shown here is derived from an EMBL/GenBank/DDBJ whole genome shotgun (WGS) entry which is preliminary data.</text>
</comment>
<dbReference type="RefSeq" id="WP_169116012.1">
    <property type="nucleotide sequence ID" value="NZ_JAAAUB010000008.1"/>
</dbReference>
<accession>A0ABX1QNK0</accession>
<reference evidence="4 5" key="1">
    <citation type="journal article" date="2020" name="Curr. Microbiol.">
        <title>Tepidiphilus baoligensis sp. nov., a Novel Bacterium of the Family Hydrogenophilaceae Isolated from an Oil Reservoir.</title>
        <authorList>
            <person name="Zhang X."/>
            <person name="Wang G."/>
            <person name="Ma X."/>
            <person name="Yu J."/>
            <person name="You J."/>
            <person name="Xue Y."/>
            <person name="Ma Y."/>
        </authorList>
    </citation>
    <scope>NUCLEOTIDE SEQUENCE [LARGE SCALE GENOMIC DNA]</scope>
    <source>
        <strain evidence="4 5">B18-69</strain>
    </source>
</reference>
<keyword evidence="1" id="KW-0131">Cell cycle</keyword>
<dbReference type="InterPro" id="IPR014162">
    <property type="entry name" value="CpoB_C"/>
</dbReference>
<keyword evidence="1" id="KW-0574">Periplasm</keyword>
<dbReference type="HAMAP" id="MF_02066">
    <property type="entry name" value="CpoB"/>
    <property type="match status" value="1"/>
</dbReference>
<dbReference type="EMBL" id="JAAAUB010000008">
    <property type="protein sequence ID" value="NMH16846.1"/>
    <property type="molecule type" value="Genomic_DNA"/>
</dbReference>
<dbReference type="InterPro" id="IPR019734">
    <property type="entry name" value="TPR_rpt"/>
</dbReference>
<feature type="signal peptide" evidence="1">
    <location>
        <begin position="1"/>
        <end position="24"/>
    </location>
</feature>
<proteinExistence type="inferred from homology"/>
<comment type="function">
    <text evidence="1">Mediates coordination of peptidoglycan synthesis and outer membrane constriction during cell division.</text>
</comment>
<protein>
    <recommendedName>
        <fullName evidence="1">Cell division coordinator CpoB</fullName>
    </recommendedName>
</protein>
<dbReference type="Pfam" id="PF13174">
    <property type="entry name" value="TPR_6"/>
    <property type="match status" value="2"/>
</dbReference>
<feature type="coiled-coil region" evidence="1">
    <location>
        <begin position="35"/>
        <end position="90"/>
    </location>
</feature>
<feature type="compositionally biased region" description="Low complexity" evidence="2">
    <location>
        <begin position="110"/>
        <end position="130"/>
    </location>
</feature>
<feature type="domain" description="YbgF trimerisation" evidence="3">
    <location>
        <begin position="38"/>
        <end position="110"/>
    </location>
</feature>
<keyword evidence="1" id="KW-0732">Signal</keyword>
<feature type="chain" id="PRO_5044917497" description="Cell division coordinator CpoB" evidence="1">
    <location>
        <begin position="25"/>
        <end position="254"/>
    </location>
</feature>
<dbReference type="NCBIfam" id="TIGR02795">
    <property type="entry name" value="tol_pal_ybgF"/>
    <property type="match status" value="1"/>
</dbReference>
<dbReference type="Gene3D" id="1.25.40.10">
    <property type="entry name" value="Tetratricopeptide repeat domain"/>
    <property type="match status" value="1"/>
</dbReference>
<dbReference type="SUPFAM" id="SSF48452">
    <property type="entry name" value="TPR-like"/>
    <property type="match status" value="1"/>
</dbReference>
<keyword evidence="1" id="KW-0175">Coiled coil</keyword>
<dbReference type="Proteomes" id="UP000669605">
    <property type="component" value="Unassembled WGS sequence"/>
</dbReference>
<organism evidence="4 5">
    <name type="scientific">Tepidiphilus baoligensis</name>
    <dbReference type="NCBI Taxonomy" id="2698687"/>
    <lineage>
        <taxon>Bacteria</taxon>
        <taxon>Pseudomonadati</taxon>
        <taxon>Pseudomonadota</taxon>
        <taxon>Hydrogenophilia</taxon>
        <taxon>Hydrogenophilales</taxon>
        <taxon>Hydrogenophilaceae</taxon>
        <taxon>Tepidiphilus</taxon>
    </lineage>
</organism>